<dbReference type="Gene3D" id="1.10.268.10">
    <property type="entry name" value="Topoisomerase, domain 3"/>
    <property type="match status" value="1"/>
</dbReference>
<keyword evidence="5 9" id="KW-0799">Topoisomerase</keyword>
<dbReference type="Gene3D" id="3.90.199.10">
    <property type="entry name" value="Topoisomerase II, domain 5"/>
    <property type="match status" value="1"/>
</dbReference>
<keyword evidence="4 9" id="KW-0067">ATP-binding</keyword>
<dbReference type="InterPro" id="IPR013758">
    <property type="entry name" value="Topo_IIA_A/C_ab"/>
</dbReference>
<dbReference type="Gene3D" id="2.120.10.90">
    <property type="entry name" value="DNA gyrase/topoisomerase IV, subunit A, C-terminal"/>
    <property type="match status" value="1"/>
</dbReference>
<dbReference type="Gene3D" id="3.30.1360.40">
    <property type="match status" value="1"/>
</dbReference>
<keyword evidence="3 9" id="KW-0547">Nucleotide-binding</keyword>
<keyword evidence="7 9" id="KW-0413">Isomerase</keyword>
<dbReference type="NCBIfam" id="NF004043">
    <property type="entry name" value="PRK05560.1"/>
    <property type="match status" value="1"/>
</dbReference>
<evidence type="ECO:0000256" key="2">
    <source>
        <dbReference type="ARBA" id="ARBA00008263"/>
    </source>
</evidence>
<evidence type="ECO:0000256" key="5">
    <source>
        <dbReference type="ARBA" id="ARBA00023029"/>
    </source>
</evidence>
<comment type="subcellular location">
    <subcellularLocation>
        <location evidence="9">Cytoplasm</location>
    </subcellularLocation>
</comment>
<dbReference type="GO" id="GO:0005524">
    <property type="term" value="F:ATP binding"/>
    <property type="evidence" value="ECO:0007669"/>
    <property type="project" value="UniProtKB-UniRule"/>
</dbReference>
<dbReference type="FunFam" id="2.120.10.90:FF:000005">
    <property type="entry name" value="DNA topoisomerase 4 subunit A"/>
    <property type="match status" value="1"/>
</dbReference>
<dbReference type="InterPro" id="IPR013757">
    <property type="entry name" value="Topo_IIA_A_a_sf"/>
</dbReference>
<dbReference type="GO" id="GO:0034335">
    <property type="term" value="F:DNA negative supercoiling activity"/>
    <property type="evidence" value="ECO:0007669"/>
    <property type="project" value="UniProtKB-ARBA"/>
</dbReference>
<dbReference type="GO" id="GO:0006265">
    <property type="term" value="P:DNA topological change"/>
    <property type="evidence" value="ECO:0007669"/>
    <property type="project" value="UniProtKB-UniRule"/>
</dbReference>
<dbReference type="SUPFAM" id="SSF101904">
    <property type="entry name" value="GyrA/ParC C-terminal domain-like"/>
    <property type="match status" value="1"/>
</dbReference>
<comment type="miscellaneous">
    <text evidence="9">Few gyrases are as efficient as E.coli at forming negative supercoils. Not all organisms have 2 type II topoisomerases; in organisms with a single type II topoisomerase this enzyme also has to decatenate newly replicated chromosomes.</text>
</comment>
<dbReference type="SMART" id="SM00434">
    <property type="entry name" value="TOP4c"/>
    <property type="match status" value="1"/>
</dbReference>
<dbReference type="PANTHER" id="PTHR43493">
    <property type="entry name" value="DNA GYRASE/TOPOISOMERASE SUBUNIT A"/>
    <property type="match status" value="1"/>
</dbReference>
<comment type="subunit">
    <text evidence="8">Heterotetramer composed of ParC and ParE.</text>
</comment>
<comment type="function">
    <text evidence="9">A type II topoisomerase that negatively supercoils closed circular double-stranded (ds) DNA in an ATP-dependent manner to modulate DNA topology and maintain chromosomes in an underwound state. Negative supercoiling favors strand separation, and DNA replication, transcription, recombination and repair, all of which involve strand separation. Also able to catalyze the interconversion of other topological isomers of dsDNA rings, including catenanes and knotted rings. Type II topoisomerases break and join 2 DNA strands simultaneously in an ATP-dependent manner.</text>
</comment>
<proteinExistence type="inferred from homology"/>
<dbReference type="EC" id="5.6.2.2" evidence="9"/>
<dbReference type="EMBL" id="MEWR01000026">
    <property type="protein sequence ID" value="OGC81468.1"/>
    <property type="molecule type" value="Genomic_DNA"/>
</dbReference>
<evidence type="ECO:0000256" key="6">
    <source>
        <dbReference type="ARBA" id="ARBA00023125"/>
    </source>
</evidence>
<comment type="subunit">
    <text evidence="9">Heterotetramer, composed of two GyrA and two GyrB chains. In the heterotetramer, GyrA contains the active site tyrosine that forms a transient covalent intermediate with DNA, while GyrB binds cofactors and catalyzes ATP hydrolysis.</text>
</comment>
<dbReference type="PROSITE" id="PS52040">
    <property type="entry name" value="TOPO_IIA"/>
    <property type="match status" value="1"/>
</dbReference>
<accession>A0A1F4XIM2</accession>
<dbReference type="Proteomes" id="UP000177614">
    <property type="component" value="Unassembled WGS sequence"/>
</dbReference>
<dbReference type="GO" id="GO:0009330">
    <property type="term" value="C:DNA topoisomerase type II (double strand cut, ATP-hydrolyzing) complex"/>
    <property type="evidence" value="ECO:0007669"/>
    <property type="project" value="TreeGrafter"/>
</dbReference>
<reference evidence="12 13" key="1">
    <citation type="journal article" date="2016" name="Nat. Commun.">
        <title>Thousands of microbial genomes shed light on interconnected biogeochemical processes in an aquifer system.</title>
        <authorList>
            <person name="Anantharaman K."/>
            <person name="Brown C.T."/>
            <person name="Hug L.A."/>
            <person name="Sharon I."/>
            <person name="Castelle C.J."/>
            <person name="Probst A.J."/>
            <person name="Thomas B.C."/>
            <person name="Singh A."/>
            <person name="Wilkins M.J."/>
            <person name="Karaoz U."/>
            <person name="Brodie E.L."/>
            <person name="Williams K.H."/>
            <person name="Hubbard S.S."/>
            <person name="Banfield J.F."/>
        </authorList>
    </citation>
    <scope>NUCLEOTIDE SEQUENCE [LARGE SCALE GENOMIC DNA]</scope>
</reference>
<dbReference type="AlphaFoldDB" id="A0A1F4XIM2"/>
<name>A0A1F4XIM2_9BACT</name>
<dbReference type="FunFam" id="3.30.1360.40:FF:000002">
    <property type="entry name" value="DNA gyrase subunit A"/>
    <property type="match status" value="1"/>
</dbReference>
<feature type="domain" description="Topo IIA-type catalytic" evidence="11">
    <location>
        <begin position="42"/>
        <end position="507"/>
    </location>
</feature>
<feature type="short sequence motif" description="GyrA-box" evidence="9">
    <location>
        <begin position="534"/>
        <end position="540"/>
    </location>
</feature>
<keyword evidence="9" id="KW-0963">Cytoplasm</keyword>
<evidence type="ECO:0000256" key="4">
    <source>
        <dbReference type="ARBA" id="ARBA00022840"/>
    </source>
</evidence>
<dbReference type="Pfam" id="PF03989">
    <property type="entry name" value="DNA_gyraseA_C"/>
    <property type="match status" value="6"/>
</dbReference>
<dbReference type="NCBIfam" id="NF004044">
    <property type="entry name" value="PRK05561.1"/>
    <property type="match status" value="1"/>
</dbReference>
<sequence>MENNENLLGSMEIGQVTPRELVVEMQESYLKYAMSVIVSRALPDARDGLKPVQRRIIYAMHDTGLRSTAKYRKSAKIVGDVISRFHPHGDQSIYSTMVRMAQPFSLRYPLVDGQGNYGSIDGDSAAAYRYTEARMTSLAEQLGSDIEKETVDFRPNYDATENEPAVLPTRIPNLLLNGSEGIAVGLATKIPPHNLGEVIDGINLIIDKPDCTIEELMEKIPGPDLPTAGVIYGGESLREGYLTGRGSFTVRGVAEIEEKKNGRFDIIITEIPYQVNKAVLIEKIADLVNDKKIVGISDLRDESDDKIRIVIELKKDAFAKKILNQLFEYTQLQLDFHMNMIALVDGLQPRLMTLKGLLEAFIGHRRAVIIRRTEYELRVAKDRAHILEGLNKALDHIDEIISTIKKASTKEEASLSLQQKFKLSERQAQAILEMKLQQLSGLERKKIQDEYQKKLALIKELESILASPAKITKIVKTELAEIKEKYSDVRRTKLMKRSLKGFSEEDLIPDEPMVVTLTKGNYIKRLSPTNYRSQHRGGKGITGITTKEEDSVDHILTTTTHTELFFFTTKGRVFRLKAWEIPLASRTAKGQAIVNLLQLQPEEKITIILPVEKNDKTQKYYFMATTGGTVKKTEIADFSNVRASGLIAIKLKGSEQLSWVEPTTGNDDLILVTEKGQSVLFHEKDVRPMGRASQGVRGIRLKDKDTVVQLLKIPDDQDGAIFVLGSHGYGKKTNKKEFSAQKRGGSGVRISKVTTKTGNLVGAAFISKGDMESDIMVTSSQGQIIRLPVKSIPSIGRATQGVIIMRLDKGDSVSSFAVYLHEESEVTTKQQEPALVK</sequence>
<dbReference type="GO" id="GO:0005694">
    <property type="term" value="C:chromosome"/>
    <property type="evidence" value="ECO:0007669"/>
    <property type="project" value="InterPro"/>
</dbReference>
<gene>
    <name evidence="9" type="primary">gyrA</name>
    <name evidence="12" type="ORF">A2V81_01110</name>
</gene>
<comment type="similarity">
    <text evidence="2 9">Belongs to the type II topoisomerase GyrA/ParC subunit family.</text>
</comment>
<organism evidence="12 13">
    <name type="scientific">Candidatus Abawacabacteria bacterium RBG_16_42_10</name>
    <dbReference type="NCBI Taxonomy" id="1817814"/>
    <lineage>
        <taxon>Bacteria</taxon>
        <taxon>Candidatus Abawacaibacteriota</taxon>
    </lineage>
</organism>
<dbReference type="InterPro" id="IPR013760">
    <property type="entry name" value="Topo_IIA-like_dom_sf"/>
</dbReference>
<evidence type="ECO:0000256" key="10">
    <source>
        <dbReference type="PROSITE-ProRule" id="PRU01384"/>
    </source>
</evidence>
<dbReference type="InterPro" id="IPR002205">
    <property type="entry name" value="Topo_IIA_dom_A"/>
</dbReference>
<comment type="catalytic activity">
    <reaction evidence="1 9 10">
        <text>ATP-dependent breakage, passage and rejoining of double-stranded DNA.</text>
        <dbReference type="EC" id="5.6.2.2"/>
    </reaction>
</comment>
<dbReference type="FunFam" id="1.10.268.10:FF:000001">
    <property type="entry name" value="DNA gyrase subunit A"/>
    <property type="match status" value="1"/>
</dbReference>
<dbReference type="GO" id="GO:0005737">
    <property type="term" value="C:cytoplasm"/>
    <property type="evidence" value="ECO:0007669"/>
    <property type="project" value="UniProtKB-SubCell"/>
</dbReference>
<dbReference type="GO" id="GO:0003677">
    <property type="term" value="F:DNA binding"/>
    <property type="evidence" value="ECO:0007669"/>
    <property type="project" value="UniProtKB-UniRule"/>
</dbReference>
<evidence type="ECO:0000313" key="13">
    <source>
        <dbReference type="Proteomes" id="UP000177614"/>
    </source>
</evidence>
<evidence type="ECO:0000259" key="11">
    <source>
        <dbReference type="PROSITE" id="PS52040"/>
    </source>
</evidence>
<evidence type="ECO:0000256" key="8">
    <source>
        <dbReference type="ARBA" id="ARBA00063644"/>
    </source>
</evidence>
<feature type="active site" description="O-(5'-phospho-DNA)-tyrosine intermediate" evidence="9 10">
    <location>
        <position position="130"/>
    </location>
</feature>
<evidence type="ECO:0000256" key="7">
    <source>
        <dbReference type="ARBA" id="ARBA00023235"/>
    </source>
</evidence>
<keyword evidence="6 9" id="KW-0238">DNA-binding</keyword>
<dbReference type="InterPro" id="IPR005743">
    <property type="entry name" value="GyrA"/>
</dbReference>
<evidence type="ECO:0000256" key="9">
    <source>
        <dbReference type="HAMAP-Rule" id="MF_01897"/>
    </source>
</evidence>
<protein>
    <recommendedName>
        <fullName evidence="9">DNA gyrase subunit A</fullName>
        <ecNumber evidence="9">5.6.2.2</ecNumber>
    </recommendedName>
</protein>
<dbReference type="STRING" id="1817814.A2V81_01110"/>
<dbReference type="Pfam" id="PF00521">
    <property type="entry name" value="DNA_topoisoIV"/>
    <property type="match status" value="1"/>
</dbReference>
<evidence type="ECO:0000256" key="1">
    <source>
        <dbReference type="ARBA" id="ARBA00000185"/>
    </source>
</evidence>
<comment type="caution">
    <text evidence="12">The sequence shown here is derived from an EMBL/GenBank/DDBJ whole genome shotgun (WGS) entry which is preliminary data.</text>
</comment>
<evidence type="ECO:0000256" key="3">
    <source>
        <dbReference type="ARBA" id="ARBA00022741"/>
    </source>
</evidence>
<dbReference type="InterPro" id="IPR006691">
    <property type="entry name" value="GyrA/parC_rep"/>
</dbReference>
<dbReference type="InterPro" id="IPR035516">
    <property type="entry name" value="Gyrase/topoIV_suA_C"/>
</dbReference>
<dbReference type="GO" id="GO:0006261">
    <property type="term" value="P:DNA-templated DNA replication"/>
    <property type="evidence" value="ECO:0007669"/>
    <property type="project" value="UniProtKB-UniRule"/>
</dbReference>
<dbReference type="InterPro" id="IPR050220">
    <property type="entry name" value="Type_II_DNA_Topoisomerases"/>
</dbReference>
<dbReference type="HAMAP" id="MF_01897">
    <property type="entry name" value="GyrA"/>
    <property type="match status" value="1"/>
</dbReference>
<dbReference type="CDD" id="cd00187">
    <property type="entry name" value="TOP4c"/>
    <property type="match status" value="1"/>
</dbReference>
<evidence type="ECO:0000313" key="12">
    <source>
        <dbReference type="EMBL" id="OGC81468.1"/>
    </source>
</evidence>
<dbReference type="SUPFAM" id="SSF56719">
    <property type="entry name" value="Type II DNA topoisomerase"/>
    <property type="match status" value="1"/>
</dbReference>
<dbReference type="PANTHER" id="PTHR43493:SF5">
    <property type="entry name" value="DNA GYRASE SUBUNIT A, CHLOROPLASTIC_MITOCHONDRIAL"/>
    <property type="match status" value="1"/>
</dbReference>
<dbReference type="NCBIfam" id="TIGR01063">
    <property type="entry name" value="gyrA"/>
    <property type="match status" value="1"/>
</dbReference>